<sequence length="399" mass="46151">MLVWDKDYSKLISYIKIQKEKPFLLADENTYEVCGKEIENKLKELNINYDLLILPRDTHANEKHICKVMLYVDHHHMMVSIGAGSLTDIARFIAYKMKLKFISVPTAPSMDGYASSVAALTIEDIKTTVIAKTPKKIFANLEIIKNAPDILKRAGFGDLIGKYTALSDWKLANILIDEPLNEKVYNEMYKACENTVKSINKPDFEKLLLEALIKSGELMAIVGNSRPASGAEHHIAHYLEFLGYEIFHGIKVGISTFYVIDLYEKLLELNLDNIDEYLAYRIDIDQWKGEIKTHFPKNSERIIKENIERIKKFNDLSFRKDLIERIKLNRHKIYAIAENLLDKKEEITKACNKIGFSTNPEDWGIKKEDIKKAIQYALYIRDRFTILTLYQFLGILKNF</sequence>
<dbReference type="RefSeq" id="WP_012584098.1">
    <property type="nucleotide sequence ID" value="NC_011661.1"/>
</dbReference>
<evidence type="ECO:0000256" key="4">
    <source>
        <dbReference type="ARBA" id="ARBA00022857"/>
    </source>
</evidence>
<keyword evidence="11" id="KW-1185">Reference proteome</keyword>
<keyword evidence="2" id="KW-0444">Lipid biosynthesis</keyword>
<accession>B8E3E9</accession>
<evidence type="ECO:0000313" key="10">
    <source>
        <dbReference type="EMBL" id="ACK43023.1"/>
    </source>
</evidence>
<dbReference type="SUPFAM" id="SSF56796">
    <property type="entry name" value="Dehydroquinate synthase-like"/>
    <property type="match status" value="1"/>
</dbReference>
<dbReference type="FunCoup" id="B8E3E9">
    <property type="interactions" value="39"/>
</dbReference>
<evidence type="ECO:0000256" key="9">
    <source>
        <dbReference type="ARBA" id="ARBA00023264"/>
    </source>
</evidence>
<keyword evidence="4" id="KW-0521">NADP</keyword>
<evidence type="ECO:0000256" key="1">
    <source>
        <dbReference type="ARBA" id="ARBA00022490"/>
    </source>
</evidence>
<evidence type="ECO:0000256" key="6">
    <source>
        <dbReference type="ARBA" id="ARBA00023027"/>
    </source>
</evidence>
<dbReference type="InParanoid" id="B8E3E9"/>
<dbReference type="GO" id="GO:0050492">
    <property type="term" value="F:glycerol-1-phosphate dehydrogenase [NAD(P)+] activity"/>
    <property type="evidence" value="ECO:0007669"/>
    <property type="project" value="UniProtKB-EC"/>
</dbReference>
<dbReference type="OrthoDB" id="9763580at2"/>
<dbReference type="PANTHER" id="PTHR43616">
    <property type="entry name" value="GLYCEROL DEHYDROGENASE"/>
    <property type="match status" value="1"/>
</dbReference>
<evidence type="ECO:0000256" key="2">
    <source>
        <dbReference type="ARBA" id="ARBA00022516"/>
    </source>
</evidence>
<dbReference type="STRING" id="515635.Dtur_1751"/>
<dbReference type="Proteomes" id="UP000007719">
    <property type="component" value="Chromosome"/>
</dbReference>
<keyword evidence="1" id="KW-0963">Cytoplasm</keyword>
<dbReference type="Gene3D" id="1.20.1090.10">
    <property type="entry name" value="Dehydroquinate synthase-like - alpha domain"/>
    <property type="match status" value="1"/>
</dbReference>
<evidence type="ECO:0000256" key="5">
    <source>
        <dbReference type="ARBA" id="ARBA00023002"/>
    </source>
</evidence>
<dbReference type="PATRIC" id="fig|515635.4.peg.1803"/>
<dbReference type="Gene3D" id="3.40.50.1970">
    <property type="match status" value="1"/>
</dbReference>
<protein>
    <submittedName>
        <fullName evidence="10">Glycerol-1-phosphate dehydrogenase (NAD(P)(+))</fullName>
        <ecNumber evidence="10">1.1.1.261</ecNumber>
    </submittedName>
</protein>
<dbReference type="AlphaFoldDB" id="B8E3E9"/>
<organism evidence="10 11">
    <name type="scientific">Dictyoglomus turgidum (strain DSM 6724 / Z-1310)</name>
    <dbReference type="NCBI Taxonomy" id="515635"/>
    <lineage>
        <taxon>Bacteria</taxon>
        <taxon>Pseudomonadati</taxon>
        <taxon>Dictyoglomota</taxon>
        <taxon>Dictyoglomia</taxon>
        <taxon>Dictyoglomales</taxon>
        <taxon>Dictyoglomaceae</taxon>
        <taxon>Dictyoglomus</taxon>
    </lineage>
</organism>
<keyword evidence="8" id="KW-0594">Phospholipid biosynthesis</keyword>
<keyword evidence="3" id="KW-0479">Metal-binding</keyword>
<name>B8E3E9_DICTD</name>
<dbReference type="Pfam" id="PF13685">
    <property type="entry name" value="Fe-ADH_2"/>
    <property type="match status" value="1"/>
</dbReference>
<dbReference type="InterPro" id="IPR032837">
    <property type="entry name" value="G1PDH"/>
</dbReference>
<dbReference type="EMBL" id="CP001251">
    <property type="protein sequence ID" value="ACK43023.1"/>
    <property type="molecule type" value="Genomic_DNA"/>
</dbReference>
<evidence type="ECO:0000256" key="8">
    <source>
        <dbReference type="ARBA" id="ARBA00023209"/>
    </source>
</evidence>
<dbReference type="HOGENOM" id="CLU_038362_1_0_0"/>
<dbReference type="KEGG" id="dtu:Dtur_1751"/>
<proteinExistence type="predicted"/>
<reference evidence="11" key="1">
    <citation type="journal article" date="2016" name="Front. Microbiol.">
        <title>The complete genome sequence of hyperthermophile Dictyoglomus turgidum DSM 6724 reveals a specialized carbohydrate fermentor.</title>
        <authorList>
            <person name="Brumm P.J."/>
            <person name="Gowda K."/>
            <person name="Robb F.T."/>
            <person name="Mead D.A."/>
        </authorList>
    </citation>
    <scope>NUCLEOTIDE SEQUENCE [LARGE SCALE GENOMIC DNA]</scope>
    <source>
        <strain evidence="11">DSM 6724 / Z-1310</strain>
    </source>
</reference>
<dbReference type="GO" id="GO:0008654">
    <property type="term" value="P:phospholipid biosynthetic process"/>
    <property type="evidence" value="ECO:0007669"/>
    <property type="project" value="UniProtKB-KW"/>
</dbReference>
<evidence type="ECO:0000256" key="3">
    <source>
        <dbReference type="ARBA" id="ARBA00022723"/>
    </source>
</evidence>
<dbReference type="EnsemblBacteria" id="ACK43023">
    <property type="protein sequence ID" value="ACK43023"/>
    <property type="gene ID" value="Dtur_1751"/>
</dbReference>
<dbReference type="GO" id="GO:0046872">
    <property type="term" value="F:metal ion binding"/>
    <property type="evidence" value="ECO:0007669"/>
    <property type="project" value="UniProtKB-KW"/>
</dbReference>
<keyword evidence="6" id="KW-0520">NAD</keyword>
<evidence type="ECO:0000256" key="7">
    <source>
        <dbReference type="ARBA" id="ARBA00023098"/>
    </source>
</evidence>
<keyword evidence="7" id="KW-0443">Lipid metabolism</keyword>
<keyword evidence="5 10" id="KW-0560">Oxidoreductase</keyword>
<dbReference type="PANTHER" id="PTHR43616:SF5">
    <property type="entry name" value="GLYCEROL DEHYDROGENASE 1"/>
    <property type="match status" value="1"/>
</dbReference>
<evidence type="ECO:0000313" key="11">
    <source>
        <dbReference type="Proteomes" id="UP000007719"/>
    </source>
</evidence>
<gene>
    <name evidence="10" type="ordered locus">Dtur_1751</name>
</gene>
<dbReference type="eggNOG" id="COG0371">
    <property type="taxonomic scope" value="Bacteria"/>
</dbReference>
<dbReference type="EC" id="1.1.1.261" evidence="10"/>
<dbReference type="InterPro" id="IPR016205">
    <property type="entry name" value="Glycerol_DH"/>
</dbReference>
<keyword evidence="9" id="KW-1208">Phospholipid metabolism</keyword>